<organism evidence="1 2">
    <name type="scientific">Flavobacterium sediminilitoris</name>
    <dbReference type="NCBI Taxonomy" id="2024526"/>
    <lineage>
        <taxon>Bacteria</taxon>
        <taxon>Pseudomonadati</taxon>
        <taxon>Bacteroidota</taxon>
        <taxon>Flavobacteriia</taxon>
        <taxon>Flavobacteriales</taxon>
        <taxon>Flavobacteriaceae</taxon>
        <taxon>Flavobacterium</taxon>
    </lineage>
</organism>
<dbReference type="EMBL" id="CP090145">
    <property type="protein sequence ID" value="UOX35300.1"/>
    <property type="molecule type" value="Genomic_DNA"/>
</dbReference>
<reference evidence="1" key="1">
    <citation type="submission" date="2021-12" db="EMBL/GenBank/DDBJ databases">
        <authorList>
            <person name="Cha I.-T."/>
            <person name="Lee K.-E."/>
            <person name="Park S.-J."/>
        </authorList>
    </citation>
    <scope>NUCLEOTIDE SEQUENCE</scope>
    <source>
        <strain evidence="1">YSM-43</strain>
    </source>
</reference>
<accession>A0ABY4HRR0</accession>
<gene>
    <name evidence="1" type="ORF">LXD69_07215</name>
</gene>
<name>A0ABY4HRR0_9FLAO</name>
<protein>
    <submittedName>
        <fullName evidence="1">Uncharacterized protein</fullName>
    </submittedName>
</protein>
<reference evidence="1" key="2">
    <citation type="submission" date="2022-04" db="EMBL/GenBank/DDBJ databases">
        <title>Complete Genome Sequence of Flavobacterium sediminilitoris YSM-43, Isolated from a Tidal Sediment.</title>
        <authorList>
            <person name="Lee P.A."/>
        </authorList>
    </citation>
    <scope>NUCLEOTIDE SEQUENCE</scope>
    <source>
        <strain evidence="1">YSM-43</strain>
    </source>
</reference>
<proteinExistence type="predicted"/>
<dbReference type="Proteomes" id="UP000830454">
    <property type="component" value="Chromosome"/>
</dbReference>
<dbReference type="RefSeq" id="WP_246918496.1">
    <property type="nucleotide sequence ID" value="NZ_CP090145.1"/>
</dbReference>
<evidence type="ECO:0000313" key="2">
    <source>
        <dbReference type="Proteomes" id="UP000830454"/>
    </source>
</evidence>
<sequence length="145" mass="16970">MSEKAIITVYFPVKPHVYKFLQKKVGEKMVVTKNNFYGNLVLDVLSKKYSVLEAVTDDLVFPVDISLRYITNYGVFIDQNIIRKFNAQIDKQFREELRSYVSINASANNLPKNEAIRQFIFHYNITEEDIKMETLIKDIVRNVVL</sequence>
<evidence type="ECO:0000313" key="1">
    <source>
        <dbReference type="EMBL" id="UOX35300.1"/>
    </source>
</evidence>
<keyword evidence="2" id="KW-1185">Reference proteome</keyword>